<comment type="caution">
    <text evidence="1">The sequence shown here is derived from an EMBL/GenBank/DDBJ whole genome shotgun (WGS) entry which is preliminary data.</text>
</comment>
<sequence length="130" mass="14449">MPNTGDTFITTLSRAHLGWGSHRYTGSRGIIYGEGYLQIPKHEARRIEIYNSNHPSANFTYCCNSVDGYLQNVTLKASGCSSAGDIYAKQFHGSGNLKLLGDWFNHIGAQVGDQVRITWISPTDIEIERI</sequence>
<gene>
    <name evidence="1" type="ORF">NE686_04005</name>
</gene>
<evidence type="ECO:0000313" key="1">
    <source>
        <dbReference type="EMBL" id="MCQ4922235.1"/>
    </source>
</evidence>
<protein>
    <submittedName>
        <fullName evidence="1">Uncharacterized protein</fullName>
    </submittedName>
</protein>
<name>A0ABT1S6Z2_9FIRM</name>
<accession>A0ABT1S6Z2</accession>
<proteinExistence type="predicted"/>
<organism evidence="1 2">
    <name type="scientific">Tissierella carlieri</name>
    <dbReference type="NCBI Taxonomy" id="689904"/>
    <lineage>
        <taxon>Bacteria</taxon>
        <taxon>Bacillati</taxon>
        <taxon>Bacillota</taxon>
        <taxon>Tissierellia</taxon>
        <taxon>Tissierellales</taxon>
        <taxon>Tissierellaceae</taxon>
        <taxon>Tissierella</taxon>
    </lineage>
</organism>
<keyword evidence="2" id="KW-1185">Reference proteome</keyword>
<evidence type="ECO:0000313" key="2">
    <source>
        <dbReference type="Proteomes" id="UP001524478"/>
    </source>
</evidence>
<dbReference type="RefSeq" id="WP_256310523.1">
    <property type="nucleotide sequence ID" value="NZ_JANGAC010000002.1"/>
</dbReference>
<dbReference type="Proteomes" id="UP001524478">
    <property type="component" value="Unassembled WGS sequence"/>
</dbReference>
<dbReference type="EMBL" id="JANGAC010000002">
    <property type="protein sequence ID" value="MCQ4922235.1"/>
    <property type="molecule type" value="Genomic_DNA"/>
</dbReference>
<reference evidence="1 2" key="1">
    <citation type="submission" date="2022-06" db="EMBL/GenBank/DDBJ databases">
        <title>Isolation of gut microbiota from human fecal samples.</title>
        <authorList>
            <person name="Pamer E.G."/>
            <person name="Barat B."/>
            <person name="Waligurski E."/>
            <person name="Medina S."/>
            <person name="Paddock L."/>
            <person name="Mostad J."/>
        </authorList>
    </citation>
    <scope>NUCLEOTIDE SEQUENCE [LARGE SCALE GENOMIC DNA]</scope>
    <source>
        <strain evidence="1 2">DFI.7.95</strain>
    </source>
</reference>